<feature type="binding site" evidence="7">
    <location>
        <position position="92"/>
    </location>
    <ligand>
        <name>Mg(2+)</name>
        <dbReference type="ChEBI" id="CHEBI:18420"/>
        <label>1</label>
        <note>catalytic</note>
    </ligand>
</feature>
<protein>
    <recommendedName>
        <fullName evidence="6">3'(2'),5'-bisphosphate nucleotidase CysQ</fullName>
        <ecNumber evidence="6">3.1.3.7</ecNumber>
    </recommendedName>
    <alternativeName>
        <fullName evidence="6">3'(2'),5-bisphosphonucleoside 3'(2')-phosphohydrolase</fullName>
    </alternativeName>
    <alternativeName>
        <fullName evidence="6">3'-phosphoadenosine 5'-phosphate phosphatase</fullName>
        <shortName evidence="6">PAP phosphatase</shortName>
    </alternativeName>
</protein>
<evidence type="ECO:0000256" key="2">
    <source>
        <dbReference type="ARBA" id="ARBA00022475"/>
    </source>
</evidence>
<accession>A0A9X9X9B2</accession>
<keyword evidence="9" id="KW-1185">Reference proteome</keyword>
<keyword evidence="6 7" id="KW-0460">Magnesium</keyword>
<evidence type="ECO:0000256" key="6">
    <source>
        <dbReference type="HAMAP-Rule" id="MF_02095"/>
    </source>
</evidence>
<dbReference type="EC" id="3.1.3.7" evidence="6"/>
<dbReference type="RefSeq" id="WP_211845826.1">
    <property type="nucleotide sequence ID" value="NZ_JAAEDL010000005.1"/>
</dbReference>
<dbReference type="GO" id="GO:0000103">
    <property type="term" value="P:sulfate assimilation"/>
    <property type="evidence" value="ECO:0007669"/>
    <property type="project" value="TreeGrafter"/>
</dbReference>
<feature type="binding site" evidence="6">
    <location>
        <position position="92"/>
    </location>
    <ligand>
        <name>Mg(2+)</name>
        <dbReference type="ChEBI" id="CHEBI:18420"/>
        <label>2</label>
    </ligand>
</feature>
<dbReference type="Pfam" id="PF00459">
    <property type="entry name" value="Inositol_P"/>
    <property type="match status" value="1"/>
</dbReference>
<dbReference type="GO" id="GO:0005886">
    <property type="term" value="C:plasma membrane"/>
    <property type="evidence" value="ECO:0007669"/>
    <property type="project" value="UniProtKB-SubCell"/>
</dbReference>
<dbReference type="NCBIfam" id="TIGR01331">
    <property type="entry name" value="bisphos_cysQ"/>
    <property type="match status" value="1"/>
</dbReference>
<comment type="cofactor">
    <cofactor evidence="6 7">
        <name>Mg(2+)</name>
        <dbReference type="ChEBI" id="CHEBI:18420"/>
    </cofactor>
</comment>
<proteinExistence type="inferred from homology"/>
<dbReference type="GO" id="GO:0008441">
    <property type="term" value="F:3'(2'),5'-bisphosphate nucleotidase activity"/>
    <property type="evidence" value="ECO:0007669"/>
    <property type="project" value="UniProtKB-UniRule"/>
</dbReference>
<feature type="binding site" evidence="6">
    <location>
        <position position="71"/>
    </location>
    <ligand>
        <name>Mg(2+)</name>
        <dbReference type="ChEBI" id="CHEBI:18420"/>
        <label>1</label>
    </ligand>
</feature>
<evidence type="ECO:0000256" key="4">
    <source>
        <dbReference type="ARBA" id="ARBA00022801"/>
    </source>
</evidence>
<organism evidence="8 9">
    <name type="scientific">Neoroseomonas eburnea</name>
    <dbReference type="NCBI Taxonomy" id="1346889"/>
    <lineage>
        <taxon>Bacteria</taxon>
        <taxon>Pseudomonadati</taxon>
        <taxon>Pseudomonadota</taxon>
        <taxon>Alphaproteobacteria</taxon>
        <taxon>Acetobacterales</taxon>
        <taxon>Acetobacteraceae</taxon>
        <taxon>Neoroseomonas</taxon>
    </lineage>
</organism>
<dbReference type="GO" id="GO:0046854">
    <property type="term" value="P:phosphatidylinositol phosphate biosynthetic process"/>
    <property type="evidence" value="ECO:0007669"/>
    <property type="project" value="InterPro"/>
</dbReference>
<feature type="binding site" evidence="7">
    <location>
        <position position="216"/>
    </location>
    <ligand>
        <name>Mg(2+)</name>
        <dbReference type="ChEBI" id="CHEBI:18420"/>
        <label>1</label>
        <note>catalytic</note>
    </ligand>
</feature>
<sequence length="263" mass="26874">MRTDPTARAHLADRFAMIAEAAGARIMAIYGAATAEAKADGSPLTAADLAAHSAILEGLADVCPHLPVISEEDAERLECPPADRFILVDPLDGTREFLSGNGEFTVNIALVEHGAPVAGVVFAPALGRLWSGAVGVGARVRQAGDAAGRSIAVRAPGGTGLVAVASRSHRDAATEAFLAGLTVAGLRSVGSSLKFCLVAEGEADVYPRFGPTMEWDTAAGHAVLEAAGGRVVTPEGVPFRYGKPGGAWRNDAFIAWGGVAQPG</sequence>
<dbReference type="InterPro" id="IPR000760">
    <property type="entry name" value="Inositol_monophosphatase-like"/>
</dbReference>
<reference evidence="8" key="1">
    <citation type="submission" date="2020-01" db="EMBL/GenBank/DDBJ databases">
        <authorList>
            <person name="Rat A."/>
        </authorList>
    </citation>
    <scope>NUCLEOTIDE SEQUENCE</scope>
    <source>
        <strain evidence="8">LMG 31228</strain>
    </source>
</reference>
<evidence type="ECO:0000256" key="1">
    <source>
        <dbReference type="ARBA" id="ARBA00005289"/>
    </source>
</evidence>
<comment type="function">
    <text evidence="6">Converts adenosine-3',5'-bisphosphate (PAP) to AMP.</text>
</comment>
<dbReference type="GO" id="GO:0050427">
    <property type="term" value="P:3'-phosphoadenosine 5'-phosphosulfate metabolic process"/>
    <property type="evidence" value="ECO:0007669"/>
    <property type="project" value="TreeGrafter"/>
</dbReference>
<dbReference type="InterPro" id="IPR050725">
    <property type="entry name" value="CysQ/Inositol_MonoPase"/>
</dbReference>
<feature type="binding site" evidence="7">
    <location>
        <position position="89"/>
    </location>
    <ligand>
        <name>Mg(2+)</name>
        <dbReference type="ChEBI" id="CHEBI:18420"/>
        <label>1</label>
        <note>catalytic</note>
    </ligand>
</feature>
<feature type="binding site" evidence="6">
    <location>
        <position position="89"/>
    </location>
    <ligand>
        <name>Mg(2+)</name>
        <dbReference type="ChEBI" id="CHEBI:18420"/>
        <label>1</label>
    </ligand>
</feature>
<evidence type="ECO:0000256" key="5">
    <source>
        <dbReference type="ARBA" id="ARBA00023136"/>
    </source>
</evidence>
<dbReference type="PROSITE" id="PS00630">
    <property type="entry name" value="IMP_2"/>
    <property type="match status" value="1"/>
</dbReference>
<evidence type="ECO:0000313" key="8">
    <source>
        <dbReference type="EMBL" id="MBR0680298.1"/>
    </source>
</evidence>
<keyword evidence="6 7" id="KW-0479">Metal-binding</keyword>
<feature type="binding site" evidence="6">
    <location>
        <position position="216"/>
    </location>
    <ligand>
        <name>substrate</name>
    </ligand>
</feature>
<feature type="binding site" evidence="7">
    <location>
        <position position="71"/>
    </location>
    <ligand>
        <name>Mg(2+)</name>
        <dbReference type="ChEBI" id="CHEBI:18420"/>
        <label>1</label>
        <note>catalytic</note>
    </ligand>
</feature>
<evidence type="ECO:0000313" key="9">
    <source>
        <dbReference type="Proteomes" id="UP001138709"/>
    </source>
</evidence>
<dbReference type="Gene3D" id="3.40.190.80">
    <property type="match status" value="1"/>
</dbReference>
<comment type="caution">
    <text evidence="8">The sequence shown here is derived from an EMBL/GenBank/DDBJ whole genome shotgun (WGS) entry which is preliminary data.</text>
</comment>
<dbReference type="PANTHER" id="PTHR43028">
    <property type="entry name" value="3'(2'),5'-BISPHOSPHATE NUCLEOTIDASE 1"/>
    <property type="match status" value="1"/>
</dbReference>
<evidence type="ECO:0000256" key="7">
    <source>
        <dbReference type="PIRSR" id="PIRSR600760-2"/>
    </source>
</evidence>
<dbReference type="InterPro" id="IPR006240">
    <property type="entry name" value="CysQ"/>
</dbReference>
<dbReference type="GO" id="GO:0000287">
    <property type="term" value="F:magnesium ion binding"/>
    <property type="evidence" value="ECO:0007669"/>
    <property type="project" value="UniProtKB-UniRule"/>
</dbReference>
<dbReference type="CDD" id="cd01638">
    <property type="entry name" value="CysQ"/>
    <property type="match status" value="1"/>
</dbReference>
<evidence type="ECO:0000256" key="3">
    <source>
        <dbReference type="ARBA" id="ARBA00022519"/>
    </source>
</evidence>
<keyword evidence="5 6" id="KW-0472">Membrane</keyword>
<dbReference type="Proteomes" id="UP001138709">
    <property type="component" value="Unassembled WGS sequence"/>
</dbReference>
<feature type="binding site" evidence="6">
    <location>
        <begin position="91"/>
        <end position="94"/>
    </location>
    <ligand>
        <name>substrate</name>
    </ligand>
</feature>
<feature type="binding site" evidence="6">
    <location>
        <position position="89"/>
    </location>
    <ligand>
        <name>Mg(2+)</name>
        <dbReference type="ChEBI" id="CHEBI:18420"/>
        <label>2</label>
    </ligand>
</feature>
<comment type="catalytic activity">
    <reaction evidence="6">
        <text>adenosine 3',5'-bisphosphate + H2O = AMP + phosphate</text>
        <dbReference type="Rhea" id="RHEA:10040"/>
        <dbReference type="ChEBI" id="CHEBI:15377"/>
        <dbReference type="ChEBI" id="CHEBI:43474"/>
        <dbReference type="ChEBI" id="CHEBI:58343"/>
        <dbReference type="ChEBI" id="CHEBI:456215"/>
        <dbReference type="EC" id="3.1.3.7"/>
    </reaction>
</comment>
<dbReference type="SUPFAM" id="SSF56655">
    <property type="entry name" value="Carbohydrate phosphatase"/>
    <property type="match status" value="1"/>
</dbReference>
<dbReference type="EMBL" id="JAAEDL010000005">
    <property type="protein sequence ID" value="MBR0680298.1"/>
    <property type="molecule type" value="Genomic_DNA"/>
</dbReference>
<dbReference type="HAMAP" id="MF_02095">
    <property type="entry name" value="CysQ"/>
    <property type="match status" value="1"/>
</dbReference>
<feature type="binding site" evidence="6">
    <location>
        <position position="91"/>
    </location>
    <ligand>
        <name>Mg(2+)</name>
        <dbReference type="ChEBI" id="CHEBI:18420"/>
        <label>1</label>
    </ligand>
</feature>
<feature type="binding site" evidence="7">
    <location>
        <position position="91"/>
    </location>
    <ligand>
        <name>Mg(2+)</name>
        <dbReference type="ChEBI" id="CHEBI:18420"/>
        <label>1</label>
        <note>catalytic</note>
    </ligand>
</feature>
<comment type="similarity">
    <text evidence="1 6">Belongs to the inositol monophosphatase superfamily. CysQ family.</text>
</comment>
<dbReference type="PRINTS" id="PR00377">
    <property type="entry name" value="IMPHPHTASES"/>
</dbReference>
<gene>
    <name evidence="6 8" type="primary">cysQ</name>
    <name evidence="8" type="ORF">GXW74_07355</name>
</gene>
<feature type="binding site" evidence="6">
    <location>
        <position position="71"/>
    </location>
    <ligand>
        <name>substrate</name>
    </ligand>
</feature>
<dbReference type="InterPro" id="IPR020550">
    <property type="entry name" value="Inositol_monophosphatase_CS"/>
</dbReference>
<reference evidence="8" key="2">
    <citation type="journal article" date="2021" name="Syst. Appl. Microbiol.">
        <title>Roseomonas hellenica sp. nov., isolated from roots of wild-growing Alkanna tinctoria.</title>
        <authorList>
            <person name="Rat A."/>
            <person name="Naranjo H.D."/>
            <person name="Lebbe L."/>
            <person name="Cnockaert M."/>
            <person name="Krigas N."/>
            <person name="Grigoriadou K."/>
            <person name="Maloupa E."/>
            <person name="Willems A."/>
        </authorList>
    </citation>
    <scope>NUCLEOTIDE SEQUENCE</scope>
    <source>
        <strain evidence="8">LMG 31228</strain>
    </source>
</reference>
<dbReference type="AlphaFoldDB" id="A0A9X9X9B2"/>
<feature type="binding site" evidence="6">
    <location>
        <position position="216"/>
    </location>
    <ligand>
        <name>Mg(2+)</name>
        <dbReference type="ChEBI" id="CHEBI:18420"/>
        <label>2</label>
    </ligand>
</feature>
<keyword evidence="3 6" id="KW-0997">Cell inner membrane</keyword>
<dbReference type="PANTHER" id="PTHR43028:SF5">
    <property type="entry name" value="3'(2'),5'-BISPHOSPHATE NUCLEOTIDASE 1"/>
    <property type="match status" value="1"/>
</dbReference>
<keyword evidence="2 6" id="KW-1003">Cell membrane</keyword>
<comment type="subcellular location">
    <subcellularLocation>
        <location evidence="6">Cell inner membrane</location>
        <topology evidence="6">Peripheral membrane protein</topology>
        <orientation evidence="6">Cytoplasmic side</orientation>
    </subcellularLocation>
</comment>
<keyword evidence="4 6" id="KW-0378">Hydrolase</keyword>
<name>A0A9X9X9B2_9PROT</name>
<dbReference type="Gene3D" id="3.30.540.10">
    <property type="entry name" value="Fructose-1,6-Bisphosphatase, subunit A, domain 1"/>
    <property type="match status" value="1"/>
</dbReference>